<dbReference type="PATRIC" id="fig|702438.4.peg.781"/>
<name>G1WAB8_9BACT</name>
<proteinExistence type="predicted"/>
<evidence type="ECO:0000313" key="2">
    <source>
        <dbReference type="Proteomes" id="UP000005141"/>
    </source>
</evidence>
<keyword evidence="2" id="KW-1185">Reference proteome</keyword>
<dbReference type="HOGENOM" id="CLU_2168700_0_0_10"/>
<accession>G1WAB8</accession>
<reference evidence="1 2" key="1">
    <citation type="submission" date="2011-07" db="EMBL/GenBank/DDBJ databases">
        <title>The Genome Sequence of Prevotella oulorum F0390.</title>
        <authorList>
            <consortium name="The Broad Institute Genome Sequencing Platform"/>
            <consortium name="The Broad Institute Genome Sequencing Center for Infectious Disease"/>
            <person name="Earl A."/>
            <person name="Ward D."/>
            <person name="Feldgarden M."/>
            <person name="Gevers D."/>
            <person name="Izard J."/>
            <person name="Ganesan A."/>
            <person name="Baranova O.V."/>
            <person name="Blanton J.M."/>
            <person name="Tanner A.C."/>
            <person name="Dewhirst F.E."/>
            <person name="Young S.K."/>
            <person name="Zeng Q."/>
            <person name="Gargeya S."/>
            <person name="Fitzgerald M."/>
            <person name="Haas B."/>
            <person name="Abouelleil A."/>
            <person name="Alvarado L."/>
            <person name="Arachchi H.M."/>
            <person name="Berlin A."/>
            <person name="Brown A."/>
            <person name="Chapman S.B."/>
            <person name="Chen Z."/>
            <person name="Dunbar C."/>
            <person name="Freedman E."/>
            <person name="Gearin G."/>
            <person name="Gellesch M."/>
            <person name="Goldberg J."/>
            <person name="Griggs A."/>
            <person name="Gujja S."/>
            <person name="Heiman D."/>
            <person name="Howarth C."/>
            <person name="Larson L."/>
            <person name="Lui A."/>
            <person name="MacDonald P.J.P."/>
            <person name="Mehta T."/>
            <person name="Montmayeur A."/>
            <person name="Murphy C."/>
            <person name="Neiman D."/>
            <person name="Pearson M."/>
            <person name="Priest M."/>
            <person name="Roberts A."/>
            <person name="Saif S."/>
            <person name="Shea T."/>
            <person name="Shenoy N."/>
            <person name="Sisk P."/>
            <person name="Stolte C."/>
            <person name="Sykes S."/>
            <person name="Wortman J."/>
            <person name="Nusbaum C."/>
            <person name="Birren B."/>
        </authorList>
    </citation>
    <scope>NUCLEOTIDE SEQUENCE [LARGE SCALE GENOMIC DNA]</scope>
    <source>
        <strain evidence="1 2">F0390</strain>
    </source>
</reference>
<sequence length="110" mass="13426">MKESSFMMYTLNKWYLKRKEDIDIAINATEDNDPYSQLYELLKLKFETEVFLLVYHRNPKSFVMRFQAEVNRYNFEIGNFVLLIEKIDKHLKSNIKRLRELLEMNILKLL</sequence>
<gene>
    <name evidence="1" type="ORF">HMPREF9431_00763</name>
</gene>
<dbReference type="AlphaFoldDB" id="G1WAB8"/>
<organism evidence="1 2">
    <name type="scientific">Segatella oulorum F0390</name>
    <dbReference type="NCBI Taxonomy" id="702438"/>
    <lineage>
        <taxon>Bacteria</taxon>
        <taxon>Pseudomonadati</taxon>
        <taxon>Bacteroidota</taxon>
        <taxon>Bacteroidia</taxon>
        <taxon>Bacteroidales</taxon>
        <taxon>Prevotellaceae</taxon>
        <taxon>Segatella</taxon>
    </lineage>
</organism>
<dbReference type="Proteomes" id="UP000005141">
    <property type="component" value="Unassembled WGS sequence"/>
</dbReference>
<comment type="caution">
    <text evidence="1">The sequence shown here is derived from an EMBL/GenBank/DDBJ whole genome shotgun (WGS) entry which is preliminary data.</text>
</comment>
<evidence type="ECO:0000313" key="1">
    <source>
        <dbReference type="EMBL" id="EGV33527.1"/>
    </source>
</evidence>
<dbReference type="EMBL" id="ADGI01000025">
    <property type="protein sequence ID" value="EGV33527.1"/>
    <property type="molecule type" value="Genomic_DNA"/>
</dbReference>
<protein>
    <submittedName>
        <fullName evidence="1">Uncharacterized protein</fullName>
    </submittedName>
</protein>